<gene>
    <name evidence="12" type="ORF">N47_C18670</name>
</gene>
<dbReference type="InterPro" id="IPR003395">
    <property type="entry name" value="RecF/RecN/SMC_N"/>
</dbReference>
<evidence type="ECO:0000313" key="12">
    <source>
        <dbReference type="EMBL" id="CBX27809.1"/>
    </source>
</evidence>
<dbReference type="FunFam" id="3.40.50.300:FF:000319">
    <property type="entry name" value="DNA repair protein RecN"/>
    <property type="match status" value="1"/>
</dbReference>
<evidence type="ECO:0000256" key="3">
    <source>
        <dbReference type="ARBA" id="ARBA00021315"/>
    </source>
</evidence>
<dbReference type="AlphaFoldDB" id="E1YBD2"/>
<proteinExistence type="inferred from homology"/>
<evidence type="ECO:0000256" key="6">
    <source>
        <dbReference type="ARBA" id="ARBA00022840"/>
    </source>
</evidence>
<dbReference type="GO" id="GO:0005524">
    <property type="term" value="F:ATP binding"/>
    <property type="evidence" value="ECO:0007669"/>
    <property type="project" value="UniProtKB-KW"/>
</dbReference>
<dbReference type="Pfam" id="PF02463">
    <property type="entry name" value="SMC_N"/>
    <property type="match status" value="1"/>
</dbReference>
<protein>
    <recommendedName>
        <fullName evidence="3 9">DNA repair protein RecN</fullName>
    </recommendedName>
    <alternativeName>
        <fullName evidence="8 9">Recombination protein N</fullName>
    </alternativeName>
</protein>
<evidence type="ECO:0000256" key="7">
    <source>
        <dbReference type="ARBA" id="ARBA00023204"/>
    </source>
</evidence>
<reference evidence="12" key="1">
    <citation type="journal article" date="2011" name="Environ. Microbiol.">
        <title>Genomic insights into the metabolic potential of the polycyclic aromatic hydrocarbon degrading sulfate-reducing Deltaproteobacterium N47.</title>
        <authorList>
            <person name="Bergmann F."/>
            <person name="Selesi D."/>
            <person name="Weinmaier T."/>
            <person name="Tischler P."/>
            <person name="Rattei T."/>
            <person name="Meckenstock R.U."/>
        </authorList>
    </citation>
    <scope>NUCLEOTIDE SEQUENCE</scope>
</reference>
<feature type="domain" description="RecF/RecN/SMC N-terminal" evidence="11">
    <location>
        <begin position="10"/>
        <end position="527"/>
    </location>
</feature>
<dbReference type="Gene3D" id="3.40.50.300">
    <property type="entry name" value="P-loop containing nucleotide triphosphate hydrolases"/>
    <property type="match status" value="2"/>
</dbReference>
<dbReference type="NCBIfam" id="TIGR00634">
    <property type="entry name" value="recN"/>
    <property type="match status" value="1"/>
</dbReference>
<evidence type="ECO:0000256" key="5">
    <source>
        <dbReference type="ARBA" id="ARBA00022763"/>
    </source>
</evidence>
<dbReference type="GO" id="GO:0006281">
    <property type="term" value="P:DNA repair"/>
    <property type="evidence" value="ECO:0007669"/>
    <property type="project" value="UniProtKB-KW"/>
</dbReference>
<keyword evidence="4" id="KW-0547">Nucleotide-binding</keyword>
<dbReference type="PIRSF" id="PIRSF003128">
    <property type="entry name" value="RecN"/>
    <property type="match status" value="1"/>
</dbReference>
<keyword evidence="7 9" id="KW-0234">DNA repair</keyword>
<keyword evidence="10" id="KW-0175">Coiled coil</keyword>
<comment type="function">
    <text evidence="1 9">May be involved in recombinational repair of damaged DNA.</text>
</comment>
<accession>E1YBD2</accession>
<dbReference type="CDD" id="cd03241">
    <property type="entry name" value="ABC_RecN"/>
    <property type="match status" value="2"/>
</dbReference>
<dbReference type="GO" id="GO:0006310">
    <property type="term" value="P:DNA recombination"/>
    <property type="evidence" value="ECO:0007669"/>
    <property type="project" value="InterPro"/>
</dbReference>
<dbReference type="PANTHER" id="PTHR11059">
    <property type="entry name" value="DNA REPAIR PROTEIN RECN"/>
    <property type="match status" value="1"/>
</dbReference>
<feature type="coiled-coil region" evidence="10">
    <location>
        <begin position="277"/>
        <end position="353"/>
    </location>
</feature>
<evidence type="ECO:0000256" key="2">
    <source>
        <dbReference type="ARBA" id="ARBA00009441"/>
    </source>
</evidence>
<dbReference type="GO" id="GO:0009432">
    <property type="term" value="P:SOS response"/>
    <property type="evidence" value="ECO:0007669"/>
    <property type="project" value="TreeGrafter"/>
</dbReference>
<dbReference type="EMBL" id="FR695867">
    <property type="protein sequence ID" value="CBX27809.1"/>
    <property type="molecule type" value="Genomic_DNA"/>
</dbReference>
<evidence type="ECO:0000256" key="1">
    <source>
        <dbReference type="ARBA" id="ARBA00003618"/>
    </source>
</evidence>
<keyword evidence="6" id="KW-0067">ATP-binding</keyword>
<keyword evidence="5 9" id="KW-0227">DNA damage</keyword>
<dbReference type="SUPFAM" id="SSF52540">
    <property type="entry name" value="P-loop containing nucleoside triphosphate hydrolases"/>
    <property type="match status" value="1"/>
</dbReference>
<sequence>MEIIRFINMLCELSIRNFAIIDDLHIRFSDGLTVLSGETGAGKSIIINAVNLLLGSRATSTLVRTGEEAAELEALFEIIPESKTAKLMKEQDYDPADGLLIRRIISKNDRHRIYINGRLSTIQILGSITENLVSISGQHAHQGLLKEEQHLLILDQFAGLVPIRNELFELYHEMIPVAKKLKELKSVKDRQAEQIDYLSYRKKEITDAAIKQDEDTTLESDRIRLKNIEAIFEAVNNSVEELHSMRGAVIERLADVRKNLEKAGKLDPALSSKAESIEQAAYNIEEISNELRNYLVKIQTDEKELEAIEARLDLINKLKRKYGGSVQAIFEKLEETEKELSGIENIAENICETQKKLDEMHKQLDACAKLLSGKRKENAKKFAAKVEKELSTLKMSGTKFEVSLQAQPASSGVDSIFSADGCIVNETGIDNAVFMIAPNVGEALKPLSAIVSGGELSRTILALKALLAETKTVETIIFDEVDAGIGGAVAEVVGRKMASLAKNYQIICITHLARIASFADHHFRISKHVADGKTKTVITPLDKNERIEEIARMLGGEKITDATIAHALEMLENK</sequence>
<comment type="similarity">
    <text evidence="2 9">Belongs to the RecN family.</text>
</comment>
<evidence type="ECO:0000259" key="11">
    <source>
        <dbReference type="Pfam" id="PF02463"/>
    </source>
</evidence>
<dbReference type="GO" id="GO:0043590">
    <property type="term" value="C:bacterial nucleoid"/>
    <property type="evidence" value="ECO:0007669"/>
    <property type="project" value="TreeGrafter"/>
</dbReference>
<evidence type="ECO:0000256" key="9">
    <source>
        <dbReference type="PIRNR" id="PIRNR003128"/>
    </source>
</evidence>
<dbReference type="InterPro" id="IPR004604">
    <property type="entry name" value="DNA_recomb/repair_RecN"/>
</dbReference>
<dbReference type="PANTHER" id="PTHR11059:SF0">
    <property type="entry name" value="DNA REPAIR PROTEIN RECN"/>
    <property type="match status" value="1"/>
</dbReference>
<evidence type="ECO:0000256" key="10">
    <source>
        <dbReference type="SAM" id="Coils"/>
    </source>
</evidence>
<dbReference type="FunFam" id="3.40.50.300:FF:000356">
    <property type="entry name" value="DNA repair protein RecN"/>
    <property type="match status" value="1"/>
</dbReference>
<evidence type="ECO:0000256" key="8">
    <source>
        <dbReference type="ARBA" id="ARBA00033408"/>
    </source>
</evidence>
<name>E1YBD2_9BACT</name>
<organism evidence="12">
    <name type="scientific">uncultured Desulfobacterium sp</name>
    <dbReference type="NCBI Taxonomy" id="201089"/>
    <lineage>
        <taxon>Bacteria</taxon>
        <taxon>Pseudomonadati</taxon>
        <taxon>Thermodesulfobacteriota</taxon>
        <taxon>Desulfobacteria</taxon>
        <taxon>Desulfobacterales</taxon>
        <taxon>Desulfobacteriaceae</taxon>
        <taxon>Desulfobacterium</taxon>
        <taxon>environmental samples</taxon>
    </lineage>
</organism>
<evidence type="ECO:0000256" key="4">
    <source>
        <dbReference type="ARBA" id="ARBA00022741"/>
    </source>
</evidence>
<dbReference type="InterPro" id="IPR027417">
    <property type="entry name" value="P-loop_NTPase"/>
</dbReference>